<dbReference type="Gene3D" id="2.160.20.10">
    <property type="entry name" value="Single-stranded right-handed beta-helix, Pectin lyase-like"/>
    <property type="match status" value="2"/>
</dbReference>
<dbReference type="OrthoDB" id="1046782at2759"/>
<dbReference type="GO" id="GO:0004650">
    <property type="term" value="F:polygalacturonase activity"/>
    <property type="evidence" value="ECO:0007669"/>
    <property type="project" value="InterPro"/>
</dbReference>
<feature type="compositionally biased region" description="Basic and acidic residues" evidence="1">
    <location>
        <begin position="73"/>
        <end position="91"/>
    </location>
</feature>
<sequence>MCSMAFLHVRPLSDKDGGSKSTSSTGSQNETSALGTLTAAGNTTSSEVDAARKIVQDAIAKMRVLNKARFENPARNRGRYSQDAESRKRQAAESATEGFPVLVPTDEMSRAAALLAELEAEPVTLQKRATTWWMQGLKHLGSVPWGPDASYKTYRNVIDYGADPTGSKDSTAAIQKAIDDGKRCGANCNGSTVKNAIVYFPPGRYLVSKSISVLFGTQIIGDANDPPTIVASASYIGLGVLSTDVYVENGGVGPDGNALEWYINTARFYGQIRNIKIDITATDPTAYVAALHYQMAQATDISQVTIVMKPGTTHQGIYAENGSGGVMSDMTFIGGNFGIYGGAQQFSASRMTFNGCSTGVQLIWDWGWSWKSVSMNNVGTGFRLYNDGDASLPGSVSIIDSILTGISKAGIEMVMPSDSMDKGYTGLRLIMSNSTGRGTGYIILAPGYYHTYVIGSTYFKGVRTWSRRAQYYTREPSLLGPARSGLAVAPYLERARPQYQDRAPGDFVHLKDLGARGDGSTDDTAAIQAAFSRYGDGSKVIYVDAGSYIIKDTVLIPPGAKVVGETWSQLVATGAKFGDAMKPVPMLKVGSEGDVGSVELQDLILTSRGPTPGLVVMEWNIAADFPGSAGLWDVHVRLGGAVGTQLTPAECPPIRSGLNPASCQVASMMLHVTRRASGYFDNVWLWVGDHQIDDPKLDDPLNNMDQITVYCARGMLIESQKATWLYGTASEHSVMYQYNFEGAMNVFSTMLQTETPYYQPTPKPPAPFAATVGIASKSDPFYDCQGGPADGCDASYAVVMRRSQSIHISTAGTYSWFSTYTQDCISSQTCQKNLWLIGANNGDNVRIEQLITIGAKHMFATRDNGPIVLASDNFAVSKHPKWSHISLFQAPSFGHLEPERFAEKNDCRLSDNSYSTENVPVGTIASFSNDGSTLKNKEGEDVYNFVTIVNLTPHRLVKQGGPTPYQVEADFADVPPGRARQFRVTLEGTNKRFHVHIATHMDDKYERRVIFDLGEMGMGWRELGFPGNGLGVALVITGSEQYGYYNSLQLNGAGWQQRIKSVIQNRQLRHVVVPGSHDAGMNTISTSASGWTGGGVNFNTETQSLDLYNQLRVGARYFDMRIYSINGDGFWSAHINDDKEKSPVGATGASLDDLIAGVNRFTTDFPGEVIVWFIKGMRNLQIANYNFGWSADTQRRFLTKLEGINNRCPDLPLKDLATGGVWIDTITMGSYMTSNSGRGCVLLVLDAGAVGSGLEKKRPSSGIYSSENFRRDDTWPNKPTTEAIAAFQLSALQNKPRNGSDWTAADGTIKDDYFILQWHTTKFPTELSLARSIQGFANQETNPSLYHVGMSGITPQHFPTVIQVDALGLFHTSDLSEGGYNPMLQTLCIGLNLYMVSENCALSKKRNPLPSFGRSPRRGNGKRVFTGVIFANGTVLDQRPPDFCSMCTFNDTVAIDRPPKLTAEQVLPMLVLIIASILRTTLGIIMVDMININWTM</sequence>
<organism evidence="4 5">
    <name type="scientific">Microdochium trichocladiopsis</name>
    <dbReference type="NCBI Taxonomy" id="1682393"/>
    <lineage>
        <taxon>Eukaryota</taxon>
        <taxon>Fungi</taxon>
        <taxon>Dikarya</taxon>
        <taxon>Ascomycota</taxon>
        <taxon>Pezizomycotina</taxon>
        <taxon>Sordariomycetes</taxon>
        <taxon>Xylariomycetidae</taxon>
        <taxon>Xylariales</taxon>
        <taxon>Microdochiaceae</taxon>
        <taxon>Microdochium</taxon>
    </lineage>
</organism>
<proteinExistence type="predicted"/>
<name>A0A9P8XV84_9PEZI</name>
<dbReference type="RefSeq" id="XP_046006213.1">
    <property type="nucleotide sequence ID" value="XM_046160553.1"/>
</dbReference>
<accession>A0A9P8XV84</accession>
<comment type="caution">
    <text evidence="4">The sequence shown here is derived from an EMBL/GenBank/DDBJ whole genome shotgun (WGS) entry which is preliminary data.</text>
</comment>
<gene>
    <name evidence="4" type="ORF">B0I36DRAFT_377384</name>
</gene>
<keyword evidence="2" id="KW-0472">Membrane</keyword>
<dbReference type="Pfam" id="PF12708">
    <property type="entry name" value="Pect-lyase_RHGA_epim"/>
    <property type="match status" value="2"/>
</dbReference>
<keyword evidence="4" id="KW-0456">Lyase</keyword>
<dbReference type="GeneID" id="70190099"/>
<dbReference type="InterPro" id="IPR017946">
    <property type="entry name" value="PLC-like_Pdiesterase_TIM-brl"/>
</dbReference>
<evidence type="ECO:0000313" key="4">
    <source>
        <dbReference type="EMBL" id="KAH7017946.1"/>
    </source>
</evidence>
<dbReference type="PANTHER" id="PTHR33928">
    <property type="entry name" value="POLYGALACTURONASE QRT3"/>
    <property type="match status" value="1"/>
</dbReference>
<dbReference type="InterPro" id="IPR012334">
    <property type="entry name" value="Pectin_lyas_fold"/>
</dbReference>
<evidence type="ECO:0000259" key="3">
    <source>
        <dbReference type="Pfam" id="PF12708"/>
    </source>
</evidence>
<feature type="transmembrane region" description="Helical" evidence="2">
    <location>
        <begin position="1466"/>
        <end position="1487"/>
    </location>
</feature>
<feature type="domain" description="Rhamnogalacturonase A/B/Epimerase-like pectate lyase" evidence="3">
    <location>
        <begin position="154"/>
        <end position="382"/>
    </location>
</feature>
<dbReference type="SUPFAM" id="SSF51126">
    <property type="entry name" value="Pectin lyase-like"/>
    <property type="match status" value="2"/>
</dbReference>
<dbReference type="EMBL" id="JAGTJQ010000011">
    <property type="protein sequence ID" value="KAH7017946.1"/>
    <property type="molecule type" value="Genomic_DNA"/>
</dbReference>
<keyword evidence="2" id="KW-0812">Transmembrane</keyword>
<dbReference type="GO" id="GO:0006629">
    <property type="term" value="P:lipid metabolic process"/>
    <property type="evidence" value="ECO:0007669"/>
    <property type="project" value="InterPro"/>
</dbReference>
<keyword evidence="5" id="KW-1185">Reference proteome</keyword>
<dbReference type="Gene3D" id="3.20.20.190">
    <property type="entry name" value="Phosphatidylinositol (PI) phosphodiesterase"/>
    <property type="match status" value="1"/>
</dbReference>
<evidence type="ECO:0000256" key="1">
    <source>
        <dbReference type="SAM" id="MobiDB-lite"/>
    </source>
</evidence>
<dbReference type="SUPFAM" id="SSF51695">
    <property type="entry name" value="PLC-like phosphodiesterases"/>
    <property type="match status" value="1"/>
</dbReference>
<dbReference type="InterPro" id="IPR024535">
    <property type="entry name" value="RHGA/B-epi-like_pectate_lyase"/>
</dbReference>
<dbReference type="GO" id="GO:0008081">
    <property type="term" value="F:phosphoric diester hydrolase activity"/>
    <property type="evidence" value="ECO:0007669"/>
    <property type="project" value="InterPro"/>
</dbReference>
<dbReference type="CDD" id="cd23668">
    <property type="entry name" value="GH55_beta13glucanase-like"/>
    <property type="match status" value="1"/>
</dbReference>
<evidence type="ECO:0000313" key="5">
    <source>
        <dbReference type="Proteomes" id="UP000756346"/>
    </source>
</evidence>
<feature type="region of interest" description="Disordered" evidence="1">
    <location>
        <begin position="10"/>
        <end position="47"/>
    </location>
</feature>
<feature type="compositionally biased region" description="Low complexity" evidence="1">
    <location>
        <begin position="19"/>
        <end position="46"/>
    </location>
</feature>
<feature type="region of interest" description="Disordered" evidence="1">
    <location>
        <begin position="73"/>
        <end position="96"/>
    </location>
</feature>
<feature type="domain" description="Rhamnogalacturonase A/B/Epimerase-like pectate lyase" evidence="3">
    <location>
        <begin position="507"/>
        <end position="567"/>
    </location>
</feature>
<dbReference type="InterPro" id="IPR039279">
    <property type="entry name" value="QRT3-like"/>
</dbReference>
<dbReference type="GO" id="GO:0016829">
    <property type="term" value="F:lyase activity"/>
    <property type="evidence" value="ECO:0007669"/>
    <property type="project" value="UniProtKB-KW"/>
</dbReference>
<dbReference type="Proteomes" id="UP000756346">
    <property type="component" value="Unassembled WGS sequence"/>
</dbReference>
<dbReference type="PANTHER" id="PTHR33928:SF2">
    <property type="entry name" value="PECTATE LYASE SUPERFAMILY PROTEIN DOMAIN-CONTAINING PROTEIN-RELATED"/>
    <property type="match status" value="1"/>
</dbReference>
<reference evidence="4" key="1">
    <citation type="journal article" date="2021" name="Nat. Commun.">
        <title>Genetic determinants of endophytism in the Arabidopsis root mycobiome.</title>
        <authorList>
            <person name="Mesny F."/>
            <person name="Miyauchi S."/>
            <person name="Thiergart T."/>
            <person name="Pickel B."/>
            <person name="Atanasova L."/>
            <person name="Karlsson M."/>
            <person name="Huettel B."/>
            <person name="Barry K.W."/>
            <person name="Haridas S."/>
            <person name="Chen C."/>
            <person name="Bauer D."/>
            <person name="Andreopoulos W."/>
            <person name="Pangilinan J."/>
            <person name="LaButti K."/>
            <person name="Riley R."/>
            <person name="Lipzen A."/>
            <person name="Clum A."/>
            <person name="Drula E."/>
            <person name="Henrissat B."/>
            <person name="Kohler A."/>
            <person name="Grigoriev I.V."/>
            <person name="Martin F.M."/>
            <person name="Hacquard S."/>
        </authorList>
    </citation>
    <scope>NUCLEOTIDE SEQUENCE</scope>
    <source>
        <strain evidence="4">MPI-CAGE-CH-0230</strain>
    </source>
</reference>
<evidence type="ECO:0000256" key="2">
    <source>
        <dbReference type="SAM" id="Phobius"/>
    </source>
</evidence>
<keyword evidence="2" id="KW-1133">Transmembrane helix</keyword>
<dbReference type="InterPro" id="IPR011050">
    <property type="entry name" value="Pectin_lyase_fold/virulence"/>
</dbReference>
<protein>
    <submittedName>
        <fullName evidence="4">Pectate lyase superfamily protein-domain-containing protein</fullName>
    </submittedName>
</protein>